<dbReference type="Proteomes" id="UP000031036">
    <property type="component" value="Unassembled WGS sequence"/>
</dbReference>
<evidence type="ECO:0000313" key="2">
    <source>
        <dbReference type="EMBL" id="VDM27741.1"/>
    </source>
</evidence>
<reference evidence="2" key="2">
    <citation type="submission" date="2018-11" db="EMBL/GenBank/DDBJ databases">
        <authorList>
            <consortium name="Pathogen Informatics"/>
        </authorList>
    </citation>
    <scope>NUCLEOTIDE SEQUENCE [LARGE SCALE GENOMIC DNA]</scope>
</reference>
<proteinExistence type="predicted"/>
<keyword evidence="3" id="KW-1185">Reference proteome</keyword>
<sequence>MDDRMDVEDGRRVAQRTNDVPVLEARCATALYIQRSEERLWPPPVPRLSHAPMRLVAPEKQRHAEDLSKMAHPDARCRQSSIGWSKQVEVVTQVDECICCVRSFVTPD</sequence>
<organism evidence="1 3">
    <name type="scientific">Toxocara canis</name>
    <name type="common">Canine roundworm</name>
    <dbReference type="NCBI Taxonomy" id="6265"/>
    <lineage>
        <taxon>Eukaryota</taxon>
        <taxon>Metazoa</taxon>
        <taxon>Ecdysozoa</taxon>
        <taxon>Nematoda</taxon>
        <taxon>Chromadorea</taxon>
        <taxon>Rhabditida</taxon>
        <taxon>Spirurina</taxon>
        <taxon>Ascaridomorpha</taxon>
        <taxon>Ascaridoidea</taxon>
        <taxon>Toxocaridae</taxon>
        <taxon>Toxocara</taxon>
    </lineage>
</organism>
<protein>
    <submittedName>
        <fullName evidence="1">Uncharacterized protein</fullName>
    </submittedName>
</protein>
<dbReference type="AlphaFoldDB" id="A0A0B2V544"/>
<name>A0A0B2V544_TOXCA</name>
<evidence type="ECO:0000313" key="3">
    <source>
        <dbReference type="Proteomes" id="UP000031036"/>
    </source>
</evidence>
<dbReference type="EMBL" id="UYWY01002132">
    <property type="protein sequence ID" value="VDM27741.1"/>
    <property type="molecule type" value="Genomic_DNA"/>
</dbReference>
<accession>A0A0B2V544</accession>
<dbReference type="EMBL" id="JPKZ01002481">
    <property type="protein sequence ID" value="KHN76668.1"/>
    <property type="molecule type" value="Genomic_DNA"/>
</dbReference>
<reference evidence="1 3" key="1">
    <citation type="submission" date="2014-11" db="EMBL/GenBank/DDBJ databases">
        <title>Genetic blueprint of the zoonotic pathogen Toxocara canis.</title>
        <authorList>
            <person name="Zhu X.-Q."/>
            <person name="Korhonen P.K."/>
            <person name="Cai H."/>
            <person name="Young N.D."/>
            <person name="Nejsum P."/>
            <person name="von Samson-Himmelstjerna G."/>
            <person name="Boag P.R."/>
            <person name="Tan P."/>
            <person name="Li Q."/>
            <person name="Min J."/>
            <person name="Yang Y."/>
            <person name="Wang X."/>
            <person name="Fang X."/>
            <person name="Hall R.S."/>
            <person name="Hofmann A."/>
            <person name="Sternberg P.W."/>
            <person name="Jex A.R."/>
            <person name="Gasser R.B."/>
        </authorList>
    </citation>
    <scope>NUCLEOTIDE SEQUENCE [LARGE SCALE GENOMIC DNA]</scope>
    <source>
        <strain evidence="1">PN_DK_2014</strain>
    </source>
</reference>
<gene>
    <name evidence="1" type="ORF">Tcan_14919</name>
    <name evidence="2" type="ORF">TCNE_LOCUS2248</name>
</gene>
<evidence type="ECO:0000313" key="1">
    <source>
        <dbReference type="EMBL" id="KHN76668.1"/>
    </source>
</evidence>